<dbReference type="STRING" id="1079994.SAMN04488565_2917"/>
<dbReference type="RefSeq" id="WP_010156525.1">
    <property type="nucleotide sequence ID" value="NZ_FNKB01000002.1"/>
</dbReference>
<sequence>MAQSNDDELFEQIVRANLDLTASGPETVTLRRGDTCASMPRGEFEHFGTEVGEAILRGDDFMVPWTAVAGQPKLMAWAIAEGAYRWAVLRAFRMPPYEAQQLLKRASQFLYFAATLRPEGEERSDG</sequence>
<protein>
    <submittedName>
        <fullName evidence="1">Uncharacterized protein</fullName>
    </submittedName>
</protein>
<reference evidence="1 2" key="1">
    <citation type="submission" date="2016-10" db="EMBL/GenBank/DDBJ databases">
        <authorList>
            <person name="de Groot N.N."/>
        </authorList>
    </citation>
    <scope>NUCLEOTIDE SEQUENCE [LARGE SCALE GENOMIC DNA]</scope>
    <source>
        <strain evidence="1 2">DSM 22788</strain>
    </source>
</reference>
<gene>
    <name evidence="1" type="ORF">SAMN04488565_2917</name>
</gene>
<organism evidence="1 2">
    <name type="scientific">Leucobacter chromiiresistens</name>
    <dbReference type="NCBI Taxonomy" id="1079994"/>
    <lineage>
        <taxon>Bacteria</taxon>
        <taxon>Bacillati</taxon>
        <taxon>Actinomycetota</taxon>
        <taxon>Actinomycetes</taxon>
        <taxon>Micrococcales</taxon>
        <taxon>Microbacteriaceae</taxon>
        <taxon>Leucobacter</taxon>
    </lineage>
</organism>
<proteinExistence type="predicted"/>
<dbReference type="Proteomes" id="UP000182690">
    <property type="component" value="Unassembled WGS sequence"/>
</dbReference>
<evidence type="ECO:0000313" key="1">
    <source>
        <dbReference type="EMBL" id="SDQ53063.1"/>
    </source>
</evidence>
<evidence type="ECO:0000313" key="2">
    <source>
        <dbReference type="Proteomes" id="UP000182690"/>
    </source>
</evidence>
<accession>A0A1H1BMJ8</accession>
<dbReference type="AlphaFoldDB" id="A0A1H1BMJ8"/>
<name>A0A1H1BMJ8_9MICO</name>
<dbReference type="EMBL" id="FNKB01000002">
    <property type="protein sequence ID" value="SDQ53063.1"/>
    <property type="molecule type" value="Genomic_DNA"/>
</dbReference>